<dbReference type="SUPFAM" id="SSF158472">
    <property type="entry name" value="HAMP domain-like"/>
    <property type="match status" value="1"/>
</dbReference>
<evidence type="ECO:0000313" key="12">
    <source>
        <dbReference type="Proteomes" id="UP000669239"/>
    </source>
</evidence>
<evidence type="ECO:0000256" key="2">
    <source>
        <dbReference type="ARBA" id="ARBA00004370"/>
    </source>
</evidence>
<keyword evidence="5" id="KW-0808">Transferase</keyword>
<keyword evidence="8" id="KW-1133">Transmembrane helix</keyword>
<name>A0ABX2HI56_9FIRM</name>
<keyword evidence="6" id="KW-0418">Kinase</keyword>
<dbReference type="Pfam" id="PF06580">
    <property type="entry name" value="His_kinase"/>
    <property type="match status" value="1"/>
</dbReference>
<dbReference type="InterPro" id="IPR003594">
    <property type="entry name" value="HATPase_dom"/>
</dbReference>
<reference evidence="11 12" key="1">
    <citation type="journal article" date="2020" name="Cell Host Microbe">
        <title>Functional and Genomic Variation between Human-Derived Isolates of Lachnospiraceae Reveals Inter- and Intra-Species Diversity.</title>
        <authorList>
            <person name="Sorbara M.T."/>
            <person name="Littmann E.R."/>
            <person name="Fontana E."/>
            <person name="Moody T.U."/>
            <person name="Kohout C.E."/>
            <person name="Gjonbalaj M."/>
            <person name="Eaton V."/>
            <person name="Seok R."/>
            <person name="Leiner I.M."/>
            <person name="Pamer E.G."/>
        </authorList>
    </citation>
    <scope>NUCLEOTIDE SEQUENCE [LARGE SCALE GENOMIC DNA]</scope>
    <source>
        <strain evidence="11 12">MSK.1.17</strain>
    </source>
</reference>
<evidence type="ECO:0000259" key="10">
    <source>
        <dbReference type="PROSITE" id="PS50885"/>
    </source>
</evidence>
<evidence type="ECO:0000256" key="7">
    <source>
        <dbReference type="ARBA" id="ARBA00023012"/>
    </source>
</evidence>
<keyword evidence="8" id="KW-0812">Transmembrane</keyword>
<evidence type="ECO:0000256" key="8">
    <source>
        <dbReference type="SAM" id="Phobius"/>
    </source>
</evidence>
<dbReference type="Pfam" id="PF00672">
    <property type="entry name" value="HAMP"/>
    <property type="match status" value="1"/>
</dbReference>
<accession>A0ABX2HI56</accession>
<dbReference type="PANTHER" id="PTHR34220:SF7">
    <property type="entry name" value="SENSOR HISTIDINE KINASE YPDA"/>
    <property type="match status" value="1"/>
</dbReference>
<evidence type="ECO:0000256" key="1">
    <source>
        <dbReference type="ARBA" id="ARBA00000085"/>
    </source>
</evidence>
<evidence type="ECO:0000313" key="11">
    <source>
        <dbReference type="EMBL" id="NSJ48922.1"/>
    </source>
</evidence>
<dbReference type="InterPro" id="IPR010559">
    <property type="entry name" value="Sig_transdc_His_kin_internal"/>
</dbReference>
<dbReference type="SUPFAM" id="SSF55874">
    <property type="entry name" value="ATPase domain of HSP90 chaperone/DNA topoisomerase II/histidine kinase"/>
    <property type="match status" value="1"/>
</dbReference>
<evidence type="ECO:0000259" key="9">
    <source>
        <dbReference type="PROSITE" id="PS50109"/>
    </source>
</evidence>
<dbReference type="EC" id="2.7.13.3" evidence="3"/>
<keyword evidence="7" id="KW-0902">Two-component regulatory system</keyword>
<proteinExistence type="predicted"/>
<dbReference type="CDD" id="cd06225">
    <property type="entry name" value="HAMP"/>
    <property type="match status" value="1"/>
</dbReference>
<dbReference type="SMART" id="SM00387">
    <property type="entry name" value="HATPase_c"/>
    <property type="match status" value="1"/>
</dbReference>
<evidence type="ECO:0000256" key="5">
    <source>
        <dbReference type="ARBA" id="ARBA00022679"/>
    </source>
</evidence>
<feature type="domain" description="Histidine kinase" evidence="9">
    <location>
        <begin position="386"/>
        <end position="493"/>
    </location>
</feature>
<feature type="transmembrane region" description="Helical" evidence="8">
    <location>
        <begin position="184"/>
        <end position="207"/>
    </location>
</feature>
<dbReference type="InterPro" id="IPR005467">
    <property type="entry name" value="His_kinase_dom"/>
</dbReference>
<dbReference type="PROSITE" id="PS50885">
    <property type="entry name" value="HAMP"/>
    <property type="match status" value="1"/>
</dbReference>
<sequence length="503" mass="56914">MGRYWDRIWGNIPIAHKLFLEIALTAAALFASNLLIYAQINRMVVRMDSVYSSNVNLNELSDCLAEVQNYMYKYLEVKDSDSLTAYYKAEQEYRDLLDGLSRKITDNPIQILEKNIRSMSESYLSITDETVQAKRGLNVEKYKSSYESALRLYKFINDDISVLNGRQFKNNSASYKTLQSALRYLEIISLVILCIVMVISLAVMMMMTRDIVTPLTNLAHTAKLVGQGNFHVKVTPIKTRDELGIVTGTFNQMVDSLDEYVNKIKESAEKEQEMKARELLMANHLKEARLKYLQSQINPHFLFNSLNAGVQLAVMEDAEKTSVFIEKMADFFRYNVKKGSGDATIREEVETVDNYIYILNVRFAGDILYDSDLDGTVLDYKIPSMILQPLVENAVNHGIRGVEWQGEIHLKVQDKGERIEIRVEDNGKGMTREQVGMILSGSHTTVDSDSTGIGLGNVIARLRLYYSTDQIFSINSKGTDQGTSVILTIPKKEEDGDVPDISG</sequence>
<evidence type="ECO:0000256" key="4">
    <source>
        <dbReference type="ARBA" id="ARBA00022553"/>
    </source>
</evidence>
<dbReference type="InterPro" id="IPR036890">
    <property type="entry name" value="HATPase_C_sf"/>
</dbReference>
<dbReference type="Pfam" id="PF02518">
    <property type="entry name" value="HATPase_c"/>
    <property type="match status" value="1"/>
</dbReference>
<dbReference type="InterPro" id="IPR050640">
    <property type="entry name" value="Bact_2-comp_sensor_kinase"/>
</dbReference>
<keyword evidence="8" id="KW-0472">Membrane</keyword>
<dbReference type="EMBL" id="JAAITT010000011">
    <property type="protein sequence ID" value="NSJ48922.1"/>
    <property type="molecule type" value="Genomic_DNA"/>
</dbReference>
<protein>
    <recommendedName>
        <fullName evidence="3">histidine kinase</fullName>
        <ecNumber evidence="3">2.7.13.3</ecNumber>
    </recommendedName>
</protein>
<comment type="caution">
    <text evidence="11">The sequence shown here is derived from an EMBL/GenBank/DDBJ whole genome shotgun (WGS) entry which is preliminary data.</text>
</comment>
<dbReference type="RefSeq" id="WP_117561009.1">
    <property type="nucleotide sequence ID" value="NZ_JAAITT010000011.1"/>
</dbReference>
<comment type="catalytic activity">
    <reaction evidence="1">
        <text>ATP + protein L-histidine = ADP + protein N-phospho-L-histidine.</text>
        <dbReference type="EC" id="2.7.13.3"/>
    </reaction>
</comment>
<dbReference type="Proteomes" id="UP000669239">
    <property type="component" value="Unassembled WGS sequence"/>
</dbReference>
<evidence type="ECO:0000256" key="3">
    <source>
        <dbReference type="ARBA" id="ARBA00012438"/>
    </source>
</evidence>
<dbReference type="PROSITE" id="PS50109">
    <property type="entry name" value="HIS_KIN"/>
    <property type="match status" value="1"/>
</dbReference>
<dbReference type="SMART" id="SM00304">
    <property type="entry name" value="HAMP"/>
    <property type="match status" value="1"/>
</dbReference>
<evidence type="ECO:0000256" key="6">
    <source>
        <dbReference type="ARBA" id="ARBA00022777"/>
    </source>
</evidence>
<gene>
    <name evidence="11" type="ORF">G5B36_09450</name>
</gene>
<feature type="domain" description="HAMP" evidence="10">
    <location>
        <begin position="209"/>
        <end position="262"/>
    </location>
</feature>
<keyword evidence="4" id="KW-0597">Phosphoprotein</keyword>
<keyword evidence="12" id="KW-1185">Reference proteome</keyword>
<feature type="transmembrane region" description="Helical" evidence="8">
    <location>
        <begin position="18"/>
        <end position="38"/>
    </location>
</feature>
<dbReference type="Gene3D" id="3.30.565.10">
    <property type="entry name" value="Histidine kinase-like ATPase, C-terminal domain"/>
    <property type="match status" value="1"/>
</dbReference>
<dbReference type="InterPro" id="IPR003660">
    <property type="entry name" value="HAMP_dom"/>
</dbReference>
<dbReference type="PANTHER" id="PTHR34220">
    <property type="entry name" value="SENSOR HISTIDINE KINASE YPDA"/>
    <property type="match status" value="1"/>
</dbReference>
<organism evidence="11 12">
    <name type="scientific">Enterocloster aldenensis</name>
    <dbReference type="NCBI Taxonomy" id="358742"/>
    <lineage>
        <taxon>Bacteria</taxon>
        <taxon>Bacillati</taxon>
        <taxon>Bacillota</taxon>
        <taxon>Clostridia</taxon>
        <taxon>Lachnospirales</taxon>
        <taxon>Lachnospiraceae</taxon>
        <taxon>Enterocloster</taxon>
    </lineage>
</organism>
<comment type="subcellular location">
    <subcellularLocation>
        <location evidence="2">Membrane</location>
    </subcellularLocation>
</comment>
<dbReference type="Gene3D" id="6.10.340.10">
    <property type="match status" value="1"/>
</dbReference>